<feature type="chain" id="PRO_5045451051" evidence="2">
    <location>
        <begin position="22"/>
        <end position="330"/>
    </location>
</feature>
<accession>A0ABU4NDC4</accession>
<dbReference type="Proteomes" id="UP001271274">
    <property type="component" value="Unassembled WGS sequence"/>
</dbReference>
<evidence type="ECO:0000259" key="3">
    <source>
        <dbReference type="PROSITE" id="PS51677"/>
    </source>
</evidence>
<keyword evidence="5" id="KW-1185">Reference proteome</keyword>
<comment type="caution">
    <text evidence="4">The sequence shown here is derived from an EMBL/GenBank/DDBJ whole genome shotgun (WGS) entry which is preliminary data.</text>
</comment>
<feature type="compositionally biased region" description="Low complexity" evidence="1">
    <location>
        <begin position="33"/>
        <end position="46"/>
    </location>
</feature>
<sequence>MTARTPVARALAALSALTALAVLLLAGCAGDPAGRAARAEGPWAEAAEQDRRPAQVPRPPSAPATRTPTPALPPSAPTSAAPPPNGRPENPGPATPAAPRHPHPPPYRRWGLATPLAPAPERPDRPSAPRAAGPGLPPVVDRVPTRDKVVFLTYDDGAEKDPRFVDMVRELRLPVSMFLTDSVVGPGYGHFARLRAVGATVQNHTLDHTALRGLPYAGQRAEICGQQHKLKQRFGVRPTLFRPPYGVHDTTTLRAAADCGIAAVVLWRASMQINDLRYAVGDHLHPGDIVLAQFRGPDQLKGATLTEMTTRLLRRIQEQGLTVGRLEDYL</sequence>
<dbReference type="CDD" id="cd10917">
    <property type="entry name" value="CE4_NodB_like_6s_7s"/>
    <property type="match status" value="1"/>
</dbReference>
<feature type="signal peptide" evidence="2">
    <location>
        <begin position="1"/>
        <end position="21"/>
    </location>
</feature>
<proteinExistence type="predicted"/>
<dbReference type="EMBL" id="JARAYU010000003">
    <property type="protein sequence ID" value="MDX3700763.1"/>
    <property type="molecule type" value="Genomic_DNA"/>
</dbReference>
<dbReference type="Gene3D" id="3.20.20.370">
    <property type="entry name" value="Glycoside hydrolase/deacetylase"/>
    <property type="match status" value="1"/>
</dbReference>
<evidence type="ECO:0000313" key="5">
    <source>
        <dbReference type="Proteomes" id="UP001271274"/>
    </source>
</evidence>
<protein>
    <submittedName>
        <fullName evidence="4">Polysaccharide deacetylase family protein</fullName>
    </submittedName>
</protein>
<evidence type="ECO:0000256" key="2">
    <source>
        <dbReference type="SAM" id="SignalP"/>
    </source>
</evidence>
<feature type="compositionally biased region" description="Pro residues" evidence="1">
    <location>
        <begin position="70"/>
        <end position="96"/>
    </location>
</feature>
<dbReference type="InterPro" id="IPR002509">
    <property type="entry name" value="NODB_dom"/>
</dbReference>
<dbReference type="PROSITE" id="PS51257">
    <property type="entry name" value="PROKAR_LIPOPROTEIN"/>
    <property type="match status" value="1"/>
</dbReference>
<dbReference type="SUPFAM" id="SSF88713">
    <property type="entry name" value="Glycoside hydrolase/deacetylase"/>
    <property type="match status" value="1"/>
</dbReference>
<dbReference type="PANTHER" id="PTHR10587">
    <property type="entry name" value="GLYCOSYL TRANSFERASE-RELATED"/>
    <property type="match status" value="1"/>
</dbReference>
<feature type="region of interest" description="Disordered" evidence="1">
    <location>
        <begin position="33"/>
        <end position="141"/>
    </location>
</feature>
<feature type="domain" description="NodB homology" evidence="3">
    <location>
        <begin position="148"/>
        <end position="324"/>
    </location>
</feature>
<dbReference type="RefSeq" id="WP_319062103.1">
    <property type="nucleotide sequence ID" value="NZ_JARAYT010000004.1"/>
</dbReference>
<dbReference type="PANTHER" id="PTHR10587:SF134">
    <property type="entry name" value="SECRETED PROTEIN"/>
    <property type="match status" value="1"/>
</dbReference>
<evidence type="ECO:0000256" key="1">
    <source>
        <dbReference type="SAM" id="MobiDB-lite"/>
    </source>
</evidence>
<evidence type="ECO:0000313" key="4">
    <source>
        <dbReference type="EMBL" id="MDX3700763.1"/>
    </source>
</evidence>
<dbReference type="InterPro" id="IPR011330">
    <property type="entry name" value="Glyco_hydro/deAcase_b/a-brl"/>
</dbReference>
<dbReference type="PROSITE" id="PS51677">
    <property type="entry name" value="NODB"/>
    <property type="match status" value="1"/>
</dbReference>
<reference evidence="4 5" key="1">
    <citation type="journal article" date="2023" name="Microb. Genom.">
        <title>Mesoterricola silvestris gen. nov., sp. nov., Mesoterricola sediminis sp. nov., Geothrix oryzae sp. nov., Geothrix edaphica sp. nov., Geothrix rubra sp. nov., and Geothrix limicola sp. nov., six novel members of Acidobacteriota isolated from soils.</title>
        <authorList>
            <person name="Weisberg A.J."/>
            <person name="Pearce E."/>
            <person name="Kramer C.G."/>
            <person name="Chang J.H."/>
            <person name="Clarke C.R."/>
        </authorList>
    </citation>
    <scope>NUCLEOTIDE SEQUENCE [LARGE SCALE GENOMIC DNA]</scope>
    <source>
        <strain evidence="4 5">ID09-01A</strain>
    </source>
</reference>
<keyword evidence="2" id="KW-0732">Signal</keyword>
<name>A0ABU4NDC4_9ACTN</name>
<gene>
    <name evidence="4" type="ORF">PV662_13480</name>
</gene>
<dbReference type="Pfam" id="PF01522">
    <property type="entry name" value="Polysacc_deac_1"/>
    <property type="match status" value="1"/>
</dbReference>
<organism evidence="4 5">
    <name type="scientific">Streptomyces europaeiscabiei</name>
    <dbReference type="NCBI Taxonomy" id="146819"/>
    <lineage>
        <taxon>Bacteria</taxon>
        <taxon>Bacillati</taxon>
        <taxon>Actinomycetota</taxon>
        <taxon>Actinomycetes</taxon>
        <taxon>Kitasatosporales</taxon>
        <taxon>Streptomycetaceae</taxon>
        <taxon>Streptomyces</taxon>
    </lineage>
</organism>
<dbReference type="InterPro" id="IPR050248">
    <property type="entry name" value="Polysacc_deacetylase_ArnD"/>
</dbReference>